<evidence type="ECO:0000256" key="1">
    <source>
        <dbReference type="SAM" id="MobiDB-lite"/>
    </source>
</evidence>
<gene>
    <name evidence="2" type="ORF">GCM10010302_06350</name>
</gene>
<evidence type="ECO:0000313" key="2">
    <source>
        <dbReference type="EMBL" id="GAA0271493.1"/>
    </source>
</evidence>
<organism evidence="2 3">
    <name type="scientific">Streptomyces polychromogenes</name>
    <dbReference type="NCBI Taxonomy" id="67342"/>
    <lineage>
        <taxon>Bacteria</taxon>
        <taxon>Bacillati</taxon>
        <taxon>Actinomycetota</taxon>
        <taxon>Actinomycetes</taxon>
        <taxon>Kitasatosporales</taxon>
        <taxon>Streptomycetaceae</taxon>
        <taxon>Streptomyces</taxon>
    </lineage>
</organism>
<name>A0ABN0V236_9ACTN</name>
<accession>A0ABN0V236</accession>
<keyword evidence="3" id="KW-1185">Reference proteome</keyword>
<dbReference type="EMBL" id="BAAABV010000005">
    <property type="protein sequence ID" value="GAA0271493.1"/>
    <property type="molecule type" value="Genomic_DNA"/>
</dbReference>
<reference evidence="2 3" key="1">
    <citation type="journal article" date="2019" name="Int. J. Syst. Evol. Microbiol.">
        <title>The Global Catalogue of Microorganisms (GCM) 10K type strain sequencing project: providing services to taxonomists for standard genome sequencing and annotation.</title>
        <authorList>
            <consortium name="The Broad Institute Genomics Platform"/>
            <consortium name="The Broad Institute Genome Sequencing Center for Infectious Disease"/>
            <person name="Wu L."/>
            <person name="Ma J."/>
        </authorList>
    </citation>
    <scope>NUCLEOTIDE SEQUENCE [LARGE SCALE GENOMIC DNA]</scope>
    <source>
        <strain evidence="2 3">JCM 4505</strain>
    </source>
</reference>
<protein>
    <submittedName>
        <fullName evidence="2">Uncharacterized protein</fullName>
    </submittedName>
</protein>
<dbReference type="Proteomes" id="UP001501867">
    <property type="component" value="Unassembled WGS sequence"/>
</dbReference>
<feature type="region of interest" description="Disordered" evidence="1">
    <location>
        <begin position="106"/>
        <end position="125"/>
    </location>
</feature>
<feature type="compositionally biased region" description="Gly residues" evidence="1">
    <location>
        <begin position="202"/>
        <end position="219"/>
    </location>
</feature>
<sequence>MGRSEGAAVPAGLPADEHPSGRGAVDAAVPEAEEAVFGVDSVGCQGVAEVASGDAESAAGHGDQGAIYGGGHDAAAGTHRGVTALRQQPVGGRVAGDLAAGHVDRRGAAGEESVLSPGHQQPAARRLNPDLARIRRYRDVDFPQRLDGFSLRVCREDREADDLGTLVQLVLAEQAVGVGHDVPAAVDLHARHVRDLRDPAGGSLGAGRGGRGLPRGGAPGQLAVGGASG</sequence>
<feature type="region of interest" description="Disordered" evidence="1">
    <location>
        <begin position="197"/>
        <end position="229"/>
    </location>
</feature>
<comment type="caution">
    <text evidence="2">The sequence shown here is derived from an EMBL/GenBank/DDBJ whole genome shotgun (WGS) entry which is preliminary data.</text>
</comment>
<feature type="region of interest" description="Disordered" evidence="1">
    <location>
        <begin position="1"/>
        <end position="29"/>
    </location>
</feature>
<proteinExistence type="predicted"/>
<evidence type="ECO:0000313" key="3">
    <source>
        <dbReference type="Proteomes" id="UP001501867"/>
    </source>
</evidence>